<keyword evidence="7 10" id="KW-0720">Serine protease</keyword>
<keyword evidence="3" id="KW-1003">Cell membrane</keyword>
<dbReference type="AlphaFoldDB" id="A0A919NQB6"/>
<comment type="subcellular location">
    <subcellularLocation>
        <location evidence="1">Cell membrane</location>
        <topology evidence="1">Single-pass membrane protein</topology>
    </subcellularLocation>
</comment>
<evidence type="ECO:0000259" key="13">
    <source>
        <dbReference type="Pfam" id="PF00082"/>
    </source>
</evidence>
<evidence type="ECO:0000256" key="1">
    <source>
        <dbReference type="ARBA" id="ARBA00004162"/>
    </source>
</evidence>
<dbReference type="SUPFAM" id="SSF52743">
    <property type="entry name" value="Subtilisin-like"/>
    <property type="match status" value="1"/>
</dbReference>
<feature type="active site" description="Charge relay system" evidence="10">
    <location>
        <position position="56"/>
    </location>
</feature>
<dbReference type="PANTHER" id="PTHR43806:SF11">
    <property type="entry name" value="CEREVISIN-RELATED"/>
    <property type="match status" value="1"/>
</dbReference>
<dbReference type="Gene3D" id="3.40.50.200">
    <property type="entry name" value="Peptidase S8/S53 domain"/>
    <property type="match status" value="1"/>
</dbReference>
<evidence type="ECO:0000256" key="4">
    <source>
        <dbReference type="ARBA" id="ARBA00022670"/>
    </source>
</evidence>
<evidence type="ECO:0000256" key="12">
    <source>
        <dbReference type="SAM" id="Phobius"/>
    </source>
</evidence>
<dbReference type="PROSITE" id="PS00136">
    <property type="entry name" value="SUBTILASE_ASP"/>
    <property type="match status" value="1"/>
</dbReference>
<evidence type="ECO:0000313" key="14">
    <source>
        <dbReference type="EMBL" id="GIF22305.1"/>
    </source>
</evidence>
<accession>A0A919NQB6</accession>
<dbReference type="InterPro" id="IPR050131">
    <property type="entry name" value="Peptidase_S8_subtilisin-like"/>
</dbReference>
<organism evidence="14 15">
    <name type="scientific">Paractinoplanes tereljensis</name>
    <dbReference type="NCBI Taxonomy" id="571912"/>
    <lineage>
        <taxon>Bacteria</taxon>
        <taxon>Bacillati</taxon>
        <taxon>Actinomycetota</taxon>
        <taxon>Actinomycetes</taxon>
        <taxon>Micromonosporales</taxon>
        <taxon>Micromonosporaceae</taxon>
        <taxon>Paractinoplanes</taxon>
    </lineage>
</organism>
<protein>
    <recommendedName>
        <fullName evidence="13">Peptidase S8/S53 domain-containing protein</fullName>
    </recommendedName>
</protein>
<evidence type="ECO:0000256" key="6">
    <source>
        <dbReference type="ARBA" id="ARBA00022801"/>
    </source>
</evidence>
<sequence>MYAPKNLASFATGAGVRVAVIDSGVDAGHPQLRGHVDDGRDFLHADADAKQDCADHGTGVASIIAAQPTSETGFQGLAPGATIVPVRISEQQEIDGKAVGDRGTPAQFAQAIDWAVDQGKVRVINLSLVMTDPNGEVTAAVKRAHDAGVVVVAAVGNNATKGNPLPFPAADDGVIGVGAVTSAGVRADFSQHGDYVDLMAFGAPVTVAARGSGHANVQGTSFSTPFVAATAALLLQRNPGLTPDEVERRLTATADPAPGGEKSPEYGAGLLNPYRALTESLGPDQRAPVAPVVMRPGDPAAEALAARRARSQDSALLFAGIGAGLVLLLAVAAIVVRAGRRRGWQAAGPELP</sequence>
<feature type="active site" description="Charge relay system" evidence="10">
    <location>
        <position position="221"/>
    </location>
</feature>
<dbReference type="InterPro" id="IPR023828">
    <property type="entry name" value="Peptidase_S8_Ser-AS"/>
</dbReference>
<feature type="domain" description="Peptidase S8/S53" evidence="13">
    <location>
        <begin position="13"/>
        <end position="269"/>
    </location>
</feature>
<evidence type="ECO:0000256" key="2">
    <source>
        <dbReference type="ARBA" id="ARBA00011073"/>
    </source>
</evidence>
<dbReference type="GO" id="GO:0004252">
    <property type="term" value="F:serine-type endopeptidase activity"/>
    <property type="evidence" value="ECO:0007669"/>
    <property type="project" value="UniProtKB-UniRule"/>
</dbReference>
<dbReference type="InterPro" id="IPR015500">
    <property type="entry name" value="Peptidase_S8_subtilisin-rel"/>
</dbReference>
<dbReference type="InterPro" id="IPR023827">
    <property type="entry name" value="Peptidase_S8_Asp-AS"/>
</dbReference>
<dbReference type="GO" id="GO:0006508">
    <property type="term" value="P:proteolysis"/>
    <property type="evidence" value="ECO:0007669"/>
    <property type="project" value="UniProtKB-KW"/>
</dbReference>
<evidence type="ECO:0000256" key="5">
    <source>
        <dbReference type="ARBA" id="ARBA00022692"/>
    </source>
</evidence>
<keyword evidence="5 12" id="KW-0812">Transmembrane</keyword>
<dbReference type="PROSITE" id="PS51892">
    <property type="entry name" value="SUBTILASE"/>
    <property type="match status" value="1"/>
</dbReference>
<evidence type="ECO:0000313" key="15">
    <source>
        <dbReference type="Proteomes" id="UP000623608"/>
    </source>
</evidence>
<reference evidence="14" key="1">
    <citation type="submission" date="2021-01" db="EMBL/GenBank/DDBJ databases">
        <title>Whole genome shotgun sequence of Actinoplanes tereljensis NBRC 105297.</title>
        <authorList>
            <person name="Komaki H."/>
            <person name="Tamura T."/>
        </authorList>
    </citation>
    <scope>NUCLEOTIDE SEQUENCE</scope>
    <source>
        <strain evidence="14">NBRC 105297</strain>
    </source>
</reference>
<dbReference type="Pfam" id="PF00082">
    <property type="entry name" value="Peptidase_S8"/>
    <property type="match status" value="1"/>
</dbReference>
<gene>
    <name evidence="14" type="ORF">Ate02nite_50350</name>
</gene>
<evidence type="ECO:0000256" key="10">
    <source>
        <dbReference type="PROSITE-ProRule" id="PRU01240"/>
    </source>
</evidence>
<dbReference type="Proteomes" id="UP000623608">
    <property type="component" value="Unassembled WGS sequence"/>
</dbReference>
<evidence type="ECO:0000256" key="11">
    <source>
        <dbReference type="RuleBase" id="RU003355"/>
    </source>
</evidence>
<dbReference type="InterPro" id="IPR000209">
    <property type="entry name" value="Peptidase_S8/S53_dom"/>
</dbReference>
<dbReference type="PROSITE" id="PS00137">
    <property type="entry name" value="SUBTILASE_HIS"/>
    <property type="match status" value="1"/>
</dbReference>
<keyword evidence="4 10" id="KW-0645">Protease</keyword>
<proteinExistence type="inferred from homology"/>
<evidence type="ECO:0000256" key="7">
    <source>
        <dbReference type="ARBA" id="ARBA00022825"/>
    </source>
</evidence>
<dbReference type="InterPro" id="IPR023834">
    <property type="entry name" value="T7SS_pept_S8A_mycosin"/>
</dbReference>
<name>A0A919NQB6_9ACTN</name>
<dbReference type="PRINTS" id="PR00723">
    <property type="entry name" value="SUBTILISIN"/>
</dbReference>
<dbReference type="GO" id="GO:0005886">
    <property type="term" value="C:plasma membrane"/>
    <property type="evidence" value="ECO:0007669"/>
    <property type="project" value="UniProtKB-SubCell"/>
</dbReference>
<keyword evidence="9 12" id="KW-0472">Membrane</keyword>
<dbReference type="PROSITE" id="PS00138">
    <property type="entry name" value="SUBTILASE_SER"/>
    <property type="match status" value="1"/>
</dbReference>
<feature type="active site" description="Charge relay system" evidence="10">
    <location>
        <position position="22"/>
    </location>
</feature>
<feature type="transmembrane region" description="Helical" evidence="12">
    <location>
        <begin position="315"/>
        <end position="336"/>
    </location>
</feature>
<keyword evidence="8 12" id="KW-1133">Transmembrane helix</keyword>
<dbReference type="EMBL" id="BOMY01000034">
    <property type="protein sequence ID" value="GIF22305.1"/>
    <property type="molecule type" value="Genomic_DNA"/>
</dbReference>
<comment type="similarity">
    <text evidence="2 10 11">Belongs to the peptidase S8 family.</text>
</comment>
<dbReference type="InterPro" id="IPR036852">
    <property type="entry name" value="Peptidase_S8/S53_dom_sf"/>
</dbReference>
<evidence type="ECO:0000256" key="9">
    <source>
        <dbReference type="ARBA" id="ARBA00023136"/>
    </source>
</evidence>
<dbReference type="InterPro" id="IPR022398">
    <property type="entry name" value="Peptidase_S8_His-AS"/>
</dbReference>
<keyword evidence="15" id="KW-1185">Reference proteome</keyword>
<keyword evidence="6 10" id="KW-0378">Hydrolase</keyword>
<comment type="caution">
    <text evidence="14">The sequence shown here is derived from an EMBL/GenBank/DDBJ whole genome shotgun (WGS) entry which is preliminary data.</text>
</comment>
<dbReference type="NCBIfam" id="TIGR03921">
    <property type="entry name" value="T7SS_mycosin"/>
    <property type="match status" value="1"/>
</dbReference>
<dbReference type="PANTHER" id="PTHR43806">
    <property type="entry name" value="PEPTIDASE S8"/>
    <property type="match status" value="1"/>
</dbReference>
<evidence type="ECO:0000256" key="8">
    <source>
        <dbReference type="ARBA" id="ARBA00022989"/>
    </source>
</evidence>
<evidence type="ECO:0000256" key="3">
    <source>
        <dbReference type="ARBA" id="ARBA00022475"/>
    </source>
</evidence>